<organism evidence="2 3">
    <name type="scientific">Apiosordaria backusii</name>
    <dbReference type="NCBI Taxonomy" id="314023"/>
    <lineage>
        <taxon>Eukaryota</taxon>
        <taxon>Fungi</taxon>
        <taxon>Dikarya</taxon>
        <taxon>Ascomycota</taxon>
        <taxon>Pezizomycotina</taxon>
        <taxon>Sordariomycetes</taxon>
        <taxon>Sordariomycetidae</taxon>
        <taxon>Sordariales</taxon>
        <taxon>Lasiosphaeriaceae</taxon>
        <taxon>Apiosordaria</taxon>
    </lineage>
</organism>
<feature type="compositionally biased region" description="Low complexity" evidence="1">
    <location>
        <begin position="197"/>
        <end position="213"/>
    </location>
</feature>
<keyword evidence="3" id="KW-1185">Reference proteome</keyword>
<feature type="compositionally biased region" description="Polar residues" evidence="1">
    <location>
        <begin position="1"/>
        <end position="75"/>
    </location>
</feature>
<gene>
    <name evidence="2" type="ORF">B0T21DRAFT_391187</name>
</gene>
<comment type="caution">
    <text evidence="2">The sequence shown here is derived from an EMBL/GenBank/DDBJ whole genome shotgun (WGS) entry which is preliminary data.</text>
</comment>
<evidence type="ECO:0000313" key="2">
    <source>
        <dbReference type="EMBL" id="KAK0742472.1"/>
    </source>
</evidence>
<sequence>MPSNSGDQDKGQQPTSDQEPTLNQQNMSESGNTLGTSSQIQNKNQEQAPKQQTDTNQPQEHSLINSSQLQDNTQHPIPGQTLLANHATSEQGRPDLQAISSPPPTSILAQAPTPDNPVDVGTWRDRIEDWRNAVDHTNCSPPADFVNGGMSRVWTGRGRRNAVDYTNCPTVGYTPYNPRRPSERFRRRNAIDYTNCPPRGYSPSNPSGPSPVSQINNAGLRPSDPTSTISPEQTTVNTRDPSPPTPITRQRLR</sequence>
<dbReference type="AlphaFoldDB" id="A0AA40K1R6"/>
<dbReference type="EMBL" id="JAUKTV010000003">
    <property type="protein sequence ID" value="KAK0742472.1"/>
    <property type="molecule type" value="Genomic_DNA"/>
</dbReference>
<feature type="compositionally biased region" description="Polar residues" evidence="1">
    <location>
        <begin position="82"/>
        <end position="91"/>
    </location>
</feature>
<name>A0AA40K1R6_9PEZI</name>
<feature type="region of interest" description="Disordered" evidence="1">
    <location>
        <begin position="174"/>
        <end position="253"/>
    </location>
</feature>
<feature type="compositionally biased region" description="Polar residues" evidence="1">
    <location>
        <begin position="224"/>
        <end position="240"/>
    </location>
</feature>
<proteinExistence type="predicted"/>
<reference evidence="2" key="1">
    <citation type="submission" date="2023-06" db="EMBL/GenBank/DDBJ databases">
        <title>Genome-scale phylogeny and comparative genomics of the fungal order Sordariales.</title>
        <authorList>
            <consortium name="Lawrence Berkeley National Laboratory"/>
            <person name="Hensen N."/>
            <person name="Bonometti L."/>
            <person name="Westerberg I."/>
            <person name="Brannstrom I.O."/>
            <person name="Guillou S."/>
            <person name="Cros-Aarteil S."/>
            <person name="Calhoun S."/>
            <person name="Haridas S."/>
            <person name="Kuo A."/>
            <person name="Mondo S."/>
            <person name="Pangilinan J."/>
            <person name="Riley R."/>
            <person name="Labutti K."/>
            <person name="Andreopoulos B."/>
            <person name="Lipzen A."/>
            <person name="Chen C."/>
            <person name="Yanf M."/>
            <person name="Daum C."/>
            <person name="Ng V."/>
            <person name="Clum A."/>
            <person name="Steindorff A."/>
            <person name="Ohm R."/>
            <person name="Martin F."/>
            <person name="Silar P."/>
            <person name="Natvig D."/>
            <person name="Lalanne C."/>
            <person name="Gautier V."/>
            <person name="Ament-Velasquez S.L."/>
            <person name="Kruys A."/>
            <person name="Hutchinson M.I."/>
            <person name="Powell A.J."/>
            <person name="Barry K."/>
            <person name="Miller A.N."/>
            <person name="Grigoriev I.V."/>
            <person name="Debuchy R."/>
            <person name="Gladieux P."/>
            <person name="Thoren M.H."/>
            <person name="Johannesson H."/>
        </authorList>
    </citation>
    <scope>NUCLEOTIDE SEQUENCE</scope>
    <source>
        <strain evidence="2">CBS 540.89</strain>
    </source>
</reference>
<evidence type="ECO:0000313" key="3">
    <source>
        <dbReference type="Proteomes" id="UP001172159"/>
    </source>
</evidence>
<dbReference type="Proteomes" id="UP001172159">
    <property type="component" value="Unassembled WGS sequence"/>
</dbReference>
<protein>
    <submittedName>
        <fullName evidence="2">Uncharacterized protein</fullName>
    </submittedName>
</protein>
<accession>A0AA40K1R6</accession>
<feature type="region of interest" description="Disordered" evidence="1">
    <location>
        <begin position="1"/>
        <end position="121"/>
    </location>
</feature>
<evidence type="ECO:0000256" key="1">
    <source>
        <dbReference type="SAM" id="MobiDB-lite"/>
    </source>
</evidence>